<keyword evidence="2" id="KW-1185">Reference proteome</keyword>
<evidence type="ECO:0000313" key="2">
    <source>
        <dbReference type="Proteomes" id="UP001141950"/>
    </source>
</evidence>
<comment type="caution">
    <text evidence="1">The sequence shown here is derived from an EMBL/GenBank/DDBJ whole genome shotgun (WGS) entry which is preliminary data.</text>
</comment>
<reference evidence="1" key="1">
    <citation type="submission" date="2022-08" db="EMBL/GenBank/DDBJ databases">
        <title>The genomic sequence of strain Paenibacillus sp. SCIV0701.</title>
        <authorList>
            <person name="Zhao H."/>
        </authorList>
    </citation>
    <scope>NUCLEOTIDE SEQUENCE</scope>
    <source>
        <strain evidence="1">SCIV0701</strain>
    </source>
</reference>
<proteinExistence type="predicted"/>
<protein>
    <submittedName>
        <fullName evidence="1">Uncharacterized protein</fullName>
    </submittedName>
</protein>
<dbReference type="AlphaFoldDB" id="A0A9X2SBB1"/>
<organism evidence="1 2">
    <name type="scientific">Paenibacillus soyae</name>
    <dbReference type="NCBI Taxonomy" id="2969249"/>
    <lineage>
        <taxon>Bacteria</taxon>
        <taxon>Bacillati</taxon>
        <taxon>Bacillota</taxon>
        <taxon>Bacilli</taxon>
        <taxon>Bacillales</taxon>
        <taxon>Paenibacillaceae</taxon>
        <taxon>Paenibacillus</taxon>
    </lineage>
</organism>
<sequence>MDERQLLAYGLSLIAQCKRATGDIWQAHIGAAAIGGYFLAHEYGLDDETAEAIRSQADRMRAKHPTVKAASSSPDCVPERAEAMIADALEQTLDRLHWVGHNVIYSAVSLKALRELGQWGNEDDIAGIVELIRAFKGTIPGRSWIGVTASEVKRMSIEESDGMPRIEGADQLSEFVLVELAAFQTIYRAESHHDLIGHLLTFSHGLNMLHDLGFRELFEKGVPSLLVLAKALRGSRIVERAEAVKLVSPVDRLPLVRSPRSAHLPHEREYWQQDFAGHDWDFGHVFKFPFSFYDHLRRVTDESLRARAMEQFRYIVQSNLVKA</sequence>
<evidence type="ECO:0000313" key="1">
    <source>
        <dbReference type="EMBL" id="MCR2806885.1"/>
    </source>
</evidence>
<dbReference type="EMBL" id="JANIPJ010000021">
    <property type="protein sequence ID" value="MCR2806885.1"/>
    <property type="molecule type" value="Genomic_DNA"/>
</dbReference>
<accession>A0A9X2SBB1</accession>
<gene>
    <name evidence="1" type="ORF">NQZ67_23655</name>
</gene>
<name>A0A9X2SBB1_9BACL</name>
<dbReference type="RefSeq" id="WP_257450830.1">
    <property type="nucleotide sequence ID" value="NZ_JANIPJ010000021.1"/>
</dbReference>
<dbReference type="Proteomes" id="UP001141950">
    <property type="component" value="Unassembled WGS sequence"/>
</dbReference>